<comment type="catalytic activity">
    <reaction evidence="9">
        <text>a triacyl-sn-glycerol(in) = a triacyl-sn-glycerol(out)</text>
        <dbReference type="Rhea" id="RHEA:39011"/>
        <dbReference type="ChEBI" id="CHEBI:64615"/>
    </reaction>
    <physiologicalReaction direction="left-to-right" evidence="9">
        <dbReference type="Rhea" id="RHEA:39012"/>
    </physiologicalReaction>
</comment>
<evidence type="ECO:0000256" key="9">
    <source>
        <dbReference type="ARBA" id="ARBA00023680"/>
    </source>
</evidence>
<comment type="catalytic activity">
    <reaction evidence="10">
        <text>a 1,2-diacyl-sn-glycero-3-phosphocholine(in) = a 1,2-diacyl-sn-glycero-3-phosphocholine(out)</text>
        <dbReference type="Rhea" id="RHEA:38571"/>
        <dbReference type="ChEBI" id="CHEBI:57643"/>
    </reaction>
    <physiologicalReaction direction="left-to-right" evidence="10">
        <dbReference type="Rhea" id="RHEA:38572"/>
    </physiologicalReaction>
</comment>
<dbReference type="GO" id="GO:1904121">
    <property type="term" value="F:phosphatidylethanolamine transfer activity"/>
    <property type="evidence" value="ECO:0007669"/>
    <property type="project" value="UniProtKB-ARBA"/>
</dbReference>
<evidence type="ECO:0000256" key="10">
    <source>
        <dbReference type="ARBA" id="ARBA00023723"/>
    </source>
</evidence>
<evidence type="ECO:0000256" key="8">
    <source>
        <dbReference type="ARBA" id="ARBA00023670"/>
    </source>
</evidence>
<evidence type="ECO:0000313" key="16">
    <source>
        <dbReference type="EMBL" id="MBZ3886485.1"/>
    </source>
</evidence>
<evidence type="ECO:0000256" key="3">
    <source>
        <dbReference type="ARBA" id="ARBA00022448"/>
    </source>
</evidence>
<keyword evidence="6" id="KW-0445">Lipid transport</keyword>
<dbReference type="GO" id="GO:0120020">
    <property type="term" value="F:cholesterol transfer activity"/>
    <property type="evidence" value="ECO:0007669"/>
    <property type="project" value="UniProtKB-ARBA"/>
</dbReference>
<evidence type="ECO:0000256" key="12">
    <source>
        <dbReference type="ARBA" id="ARBA00045383"/>
    </source>
</evidence>
<keyword evidence="3" id="KW-0813">Transport</keyword>
<accession>A0AA41T778</accession>
<dbReference type="SUPFAM" id="SSF56968">
    <property type="entry name" value="Lipovitellin-phosvitin complex, beta-sheet shell regions"/>
    <property type="match status" value="1"/>
</dbReference>
<evidence type="ECO:0000256" key="11">
    <source>
        <dbReference type="ARBA" id="ARBA00023724"/>
    </source>
</evidence>
<evidence type="ECO:0000313" key="17">
    <source>
        <dbReference type="Proteomes" id="UP001166674"/>
    </source>
</evidence>
<organism evidence="16 17">
    <name type="scientific">Sciurus carolinensis</name>
    <name type="common">Eastern gray squirrel</name>
    <dbReference type="NCBI Taxonomy" id="30640"/>
    <lineage>
        <taxon>Eukaryota</taxon>
        <taxon>Metazoa</taxon>
        <taxon>Chordata</taxon>
        <taxon>Craniata</taxon>
        <taxon>Vertebrata</taxon>
        <taxon>Euteleostomi</taxon>
        <taxon>Mammalia</taxon>
        <taxon>Eutheria</taxon>
        <taxon>Euarchontoglires</taxon>
        <taxon>Glires</taxon>
        <taxon>Rodentia</taxon>
        <taxon>Sciuromorpha</taxon>
        <taxon>Sciuridae</taxon>
        <taxon>Sciurinae</taxon>
        <taxon>Sciurini</taxon>
        <taxon>Sciurus</taxon>
    </lineage>
</organism>
<evidence type="ECO:0000256" key="2">
    <source>
        <dbReference type="ARBA" id="ARBA00013847"/>
    </source>
</evidence>
<evidence type="ECO:0000256" key="13">
    <source>
        <dbReference type="PROSITE-ProRule" id="PRU00557"/>
    </source>
</evidence>
<dbReference type="GO" id="GO:0016323">
    <property type="term" value="C:basolateral plasma membrane"/>
    <property type="evidence" value="ECO:0007669"/>
    <property type="project" value="TreeGrafter"/>
</dbReference>
<evidence type="ECO:0000256" key="7">
    <source>
        <dbReference type="ARBA" id="ARBA00023157"/>
    </source>
</evidence>
<feature type="compositionally biased region" description="Polar residues" evidence="14">
    <location>
        <begin position="256"/>
        <end position="266"/>
    </location>
</feature>
<dbReference type="Gene3D" id="1.25.10.20">
    <property type="entry name" value="Vitellinogen, superhelical"/>
    <property type="match status" value="1"/>
</dbReference>
<dbReference type="InterPro" id="IPR015819">
    <property type="entry name" value="Lipid_transp_b-sht_shell"/>
</dbReference>
<comment type="function">
    <text evidence="12">Catalyzes the transport of triglyceride, cholesteryl ester, and phospholipid between phospholipid surfaces. Required for the assembly and secretion of plasma lipoproteins that contain apolipoprotein B. May be involved in regulating cholesteryl ester biosynthesis in cells that produce lipoproteins.</text>
</comment>
<dbReference type="Proteomes" id="UP001166674">
    <property type="component" value="Unassembled WGS sequence"/>
</dbReference>
<dbReference type="PANTHER" id="PTHR13024">
    <property type="entry name" value="MICROSOMAL TRIGLYCERIDE TRANSFER PROTEIN, LARGE SUBUNIT"/>
    <property type="match status" value="1"/>
</dbReference>
<dbReference type="InterPro" id="IPR037394">
    <property type="entry name" value="TBATA-like"/>
</dbReference>
<sequence length="1149" mass="127211">MARNGNCFLVRHTPHPRRVCHIKGLNNIPICTVNDDETPLRTLYGVSQFYPLEKDEIPLAKCSYPPSTAAPESPVRGMSPALNSVKVPPRPHSEPCRKLNECFKTSSENPLIIKKEEIKVKKSPSPPTACSTAGSCYSEAMSTKADVKENTVCIPNYLDQEIKILAKLCDIIRTDSLAEVTQWLLRASTKEKEWVSALIHSELAEIPLLTHRRRNSTVEPAAETGKPLSVKSPPMIKSPPNSPAKSKVPTGAKDGYQSTRASSQESEGNKEVAKGHTTGLSLNNDRLYKLTYSTEVFLDGGKGKLQDSVGYRVSSSVDVVLLWRNPDGDDDQLIQITVTDVKVENVNQQRGEKSIFKGKNPPKIIGKANLEALQRPVLLHLIRGKVKEFFSYPNEPVAIANLKRGLASLFQMQLSSGTTDEEDVSGNCKVTYQAHQDKVVKIKALDSCKIERSGFTTQNQVLGVSSKATSVTTYKIEDSFVVAVLAEETHAFAVNFLPTITGKIVSKQKLELKTTEAGPRLKPGKQVAAVIKAVDSKYTAIPIVGQVFQSECKGCLSLSEHWQSIRKHLEPDNLSNAEAVKNFLAFVQHLRTAKREDILQILKTEKKEVLPQLVDAVTSAQTPASLEAILDFLDFKSDSSIVLQERFLYACGFATHPDEELLRTLISKFKGSFASNDIRETVMIIIGALVRKLCQNEGCKLKSVVEAKKLILGGLEKPEKKEDTMMYLLALKNALLPEGIPLLLKYAEAGEGPISHLATTTLQRYDVPFITDEVKKTLNRIYHQNRKVHEKTVRTTAATVILKNNPSYMEVKNILLSIGELPKEMNKYMLSIIQDILRFEMPASKMIRRVLKEMATHNYDRFSKSGSSSAYTGYIERSPRAASTYSLDILYSGSGILRRSNLNILQYIGKAGLHGSQVVIEAQGLEALIAATPDEGEENLDSYAGMSAILFDVQLRPVTFFNGYSDLMSKMLSASSDPVSVVKGLILLVDHSQELQLQSGLKANIEVQGGLAIDISGAMEFSLWYRESKTRVKNRVAVVITGDVTVDSSFVKAGLETRVESEAGLEFISTVQFSQYPFLVCMQMDRAEAPFRQYETKYERLSTGRGYVSRKRKESLLAGCELPLHQENSEMCKVVFPQQPESASSGGWF</sequence>
<dbReference type="GO" id="GO:0042157">
    <property type="term" value="P:lipoprotein metabolic process"/>
    <property type="evidence" value="ECO:0007669"/>
    <property type="project" value="TreeGrafter"/>
</dbReference>
<dbReference type="PANTHER" id="PTHR13024:SF1">
    <property type="entry name" value="MICROSOMAL TRIGLYCERIDE TRANSFER PROTEIN LARGE SUBUNIT"/>
    <property type="match status" value="1"/>
</dbReference>
<dbReference type="GO" id="GO:0008289">
    <property type="term" value="F:lipid binding"/>
    <property type="evidence" value="ECO:0007669"/>
    <property type="project" value="InterPro"/>
</dbReference>
<evidence type="ECO:0000259" key="15">
    <source>
        <dbReference type="PROSITE" id="PS51211"/>
    </source>
</evidence>
<reference evidence="16" key="1">
    <citation type="submission" date="2020-03" db="EMBL/GenBank/DDBJ databases">
        <title>Studies in the Genomics of Life Span.</title>
        <authorList>
            <person name="Glass D."/>
        </authorList>
    </citation>
    <scope>NUCLEOTIDE SEQUENCE</scope>
    <source>
        <strain evidence="16">SUZIE</strain>
        <tissue evidence="16">Muscle</tissue>
    </source>
</reference>
<dbReference type="FunFam" id="1.25.10.20:FF:000001">
    <property type="entry name" value="microsomal triglyceride transfer protein large subunit"/>
    <property type="match status" value="1"/>
</dbReference>
<evidence type="ECO:0000256" key="4">
    <source>
        <dbReference type="ARBA" id="ARBA00022729"/>
    </source>
</evidence>
<dbReference type="InterPro" id="IPR001747">
    <property type="entry name" value="Vitellogenin_N"/>
</dbReference>
<comment type="caution">
    <text evidence="13">Lacks conserved residue(s) required for the propagation of feature annotation.</text>
</comment>
<evidence type="ECO:0000256" key="14">
    <source>
        <dbReference type="SAM" id="MobiDB-lite"/>
    </source>
</evidence>
<comment type="catalytic activity">
    <reaction evidence="11">
        <text>a 1,2-diacyl-sn-glycero-3-phosphoethanolamine(in) = a 1,2-diacyl-sn-glycero-3-phosphoethanolamine(out)</text>
        <dbReference type="Rhea" id="RHEA:38895"/>
        <dbReference type="ChEBI" id="CHEBI:64612"/>
    </reaction>
    <physiologicalReaction direction="left-to-right" evidence="11">
        <dbReference type="Rhea" id="RHEA:38896"/>
    </physiologicalReaction>
</comment>
<dbReference type="Pfam" id="PF01347">
    <property type="entry name" value="Vitellogenin_N"/>
    <property type="match status" value="1"/>
</dbReference>
<dbReference type="SUPFAM" id="SSF48431">
    <property type="entry name" value="Lipovitellin-phosvitin complex, superhelical domain"/>
    <property type="match status" value="1"/>
</dbReference>
<dbReference type="GO" id="GO:0005794">
    <property type="term" value="C:Golgi apparatus"/>
    <property type="evidence" value="ECO:0007669"/>
    <property type="project" value="TreeGrafter"/>
</dbReference>
<keyword evidence="17" id="KW-1185">Reference proteome</keyword>
<gene>
    <name evidence="16" type="ORF">SUZIE_188145</name>
</gene>
<dbReference type="AlphaFoldDB" id="A0AA41T778"/>
<dbReference type="Gene3D" id="2.30.230.10">
    <property type="entry name" value="Lipovitellin, beta-sheet shell regions, chain A"/>
    <property type="match status" value="1"/>
</dbReference>
<keyword evidence="5" id="KW-0256">Endoplasmic reticulum</keyword>
<evidence type="ECO:0000256" key="5">
    <source>
        <dbReference type="ARBA" id="ARBA00022824"/>
    </source>
</evidence>
<feature type="domain" description="Vitellogenin" evidence="15">
    <location>
        <begin position="282"/>
        <end position="913"/>
    </location>
</feature>
<dbReference type="InterPro" id="IPR011030">
    <property type="entry name" value="Lipovitellin_superhlx_dom"/>
</dbReference>
<comment type="catalytic activity">
    <reaction evidence="8">
        <text>a cholesterol ester(in) = a cholesterol ester(out)</text>
        <dbReference type="Rhea" id="RHEA:39007"/>
        <dbReference type="ChEBI" id="CHEBI:17002"/>
    </reaction>
    <physiologicalReaction direction="left-to-right" evidence="8">
        <dbReference type="Rhea" id="RHEA:39008"/>
    </physiologicalReaction>
</comment>
<dbReference type="Pfam" id="PF15256">
    <property type="entry name" value="SPATIAL"/>
    <property type="match status" value="1"/>
</dbReference>
<feature type="region of interest" description="Disordered" evidence="14">
    <location>
        <begin position="215"/>
        <end position="278"/>
    </location>
</feature>
<dbReference type="InterPro" id="IPR045811">
    <property type="entry name" value="MTP_lip-bd"/>
</dbReference>
<dbReference type="EMBL" id="JAATJV010408900">
    <property type="protein sequence ID" value="MBZ3886485.1"/>
    <property type="molecule type" value="Genomic_DNA"/>
</dbReference>
<dbReference type="SMART" id="SM00638">
    <property type="entry name" value="LPD_N"/>
    <property type="match status" value="1"/>
</dbReference>
<keyword evidence="4" id="KW-0732">Signal</keyword>
<dbReference type="InterPro" id="IPR015816">
    <property type="entry name" value="Vitellinogen_b-sht_N"/>
</dbReference>
<name>A0AA41T778_SCICA</name>
<comment type="caution">
    <text evidence="16">The sequence shown here is derived from an EMBL/GenBank/DDBJ whole genome shotgun (WGS) entry which is preliminary data.</text>
</comment>
<dbReference type="GO" id="GO:0042632">
    <property type="term" value="P:cholesterol homeostasis"/>
    <property type="evidence" value="ECO:0007669"/>
    <property type="project" value="UniProtKB-ARBA"/>
</dbReference>
<evidence type="ECO:0000256" key="6">
    <source>
        <dbReference type="ARBA" id="ARBA00023055"/>
    </source>
</evidence>
<comment type="subcellular location">
    <subcellularLocation>
        <location evidence="1">Endoplasmic reticulum</location>
    </subcellularLocation>
</comment>
<dbReference type="InterPro" id="IPR039988">
    <property type="entry name" value="MTTP"/>
</dbReference>
<evidence type="ECO:0000256" key="1">
    <source>
        <dbReference type="ARBA" id="ARBA00004240"/>
    </source>
</evidence>
<dbReference type="FunFam" id="2.30.230.10:FF:000001">
    <property type="entry name" value="Microsomal triglyceride transfer protein large subunit"/>
    <property type="match status" value="1"/>
</dbReference>
<dbReference type="Pfam" id="PF19444">
    <property type="entry name" value="MTP_lip_bd"/>
    <property type="match status" value="1"/>
</dbReference>
<dbReference type="GO" id="GO:0140344">
    <property type="term" value="F:triglyceride transfer activity"/>
    <property type="evidence" value="ECO:0007669"/>
    <property type="project" value="UniProtKB-ARBA"/>
</dbReference>
<dbReference type="GO" id="GO:0005783">
    <property type="term" value="C:endoplasmic reticulum"/>
    <property type="evidence" value="ECO:0007669"/>
    <property type="project" value="UniProtKB-SubCell"/>
</dbReference>
<keyword evidence="7" id="KW-1015">Disulfide bond</keyword>
<dbReference type="PROSITE" id="PS51211">
    <property type="entry name" value="VITELLOGENIN"/>
    <property type="match status" value="1"/>
</dbReference>
<protein>
    <recommendedName>
        <fullName evidence="2">Microsomal triglyceride transfer protein large subunit</fullName>
    </recommendedName>
</protein>
<proteinExistence type="predicted"/>